<accession>A0AAW0XU97</accession>
<keyword evidence="1" id="KW-1015">Disulfide bond</keyword>
<gene>
    <name evidence="4" type="ORF">OTU49_000978</name>
</gene>
<organism evidence="4 5">
    <name type="scientific">Cherax quadricarinatus</name>
    <name type="common">Australian red claw crayfish</name>
    <dbReference type="NCBI Taxonomy" id="27406"/>
    <lineage>
        <taxon>Eukaryota</taxon>
        <taxon>Metazoa</taxon>
        <taxon>Ecdysozoa</taxon>
        <taxon>Arthropoda</taxon>
        <taxon>Crustacea</taxon>
        <taxon>Multicrustacea</taxon>
        <taxon>Malacostraca</taxon>
        <taxon>Eumalacostraca</taxon>
        <taxon>Eucarida</taxon>
        <taxon>Decapoda</taxon>
        <taxon>Pleocyemata</taxon>
        <taxon>Astacidea</taxon>
        <taxon>Parastacoidea</taxon>
        <taxon>Parastacidae</taxon>
        <taxon>Cherax</taxon>
    </lineage>
</organism>
<comment type="caution">
    <text evidence="2">Lacks conserved residue(s) required for the propagation of feature annotation.</text>
</comment>
<feature type="non-terminal residue" evidence="4">
    <location>
        <position position="130"/>
    </location>
</feature>
<evidence type="ECO:0000313" key="4">
    <source>
        <dbReference type="EMBL" id="KAK8744039.1"/>
    </source>
</evidence>
<proteinExistence type="predicted"/>
<keyword evidence="5" id="KW-1185">Reference proteome</keyword>
<evidence type="ECO:0000256" key="2">
    <source>
        <dbReference type="PROSITE-ProRule" id="PRU00302"/>
    </source>
</evidence>
<dbReference type="AlphaFoldDB" id="A0AAW0XU97"/>
<sequence length="130" mass="13911">VNITCLPNYVLNLTNTSQIINCTYQGWQTPQKCYQGCAGDPPTPGSNMTRNNVTSNAVGVKILYNCSLGYFIPTTMPNTKPVSGTSVVCSANSSWVPTNTPLLCAKLCLTDPNVTAPLNSSWDGFTRTLG</sequence>
<name>A0AAW0XU97_CHEQU</name>
<feature type="domain" description="Sushi" evidence="3">
    <location>
        <begin position="35"/>
        <end position="106"/>
    </location>
</feature>
<evidence type="ECO:0000313" key="5">
    <source>
        <dbReference type="Proteomes" id="UP001445076"/>
    </source>
</evidence>
<dbReference type="Proteomes" id="UP001445076">
    <property type="component" value="Unassembled WGS sequence"/>
</dbReference>
<comment type="caution">
    <text evidence="4">The sequence shown here is derived from an EMBL/GenBank/DDBJ whole genome shotgun (WGS) entry which is preliminary data.</text>
</comment>
<dbReference type="PROSITE" id="PS50923">
    <property type="entry name" value="SUSHI"/>
    <property type="match status" value="1"/>
</dbReference>
<evidence type="ECO:0000259" key="3">
    <source>
        <dbReference type="PROSITE" id="PS50923"/>
    </source>
</evidence>
<feature type="non-terminal residue" evidence="4">
    <location>
        <position position="1"/>
    </location>
</feature>
<evidence type="ECO:0000256" key="1">
    <source>
        <dbReference type="ARBA" id="ARBA00023157"/>
    </source>
</evidence>
<dbReference type="EMBL" id="JARKIK010000023">
    <property type="protein sequence ID" value="KAK8744039.1"/>
    <property type="molecule type" value="Genomic_DNA"/>
</dbReference>
<dbReference type="InterPro" id="IPR000436">
    <property type="entry name" value="Sushi_SCR_CCP_dom"/>
</dbReference>
<protein>
    <recommendedName>
        <fullName evidence="3">Sushi domain-containing protein</fullName>
    </recommendedName>
</protein>
<keyword evidence="2" id="KW-0768">Sushi</keyword>
<reference evidence="4 5" key="1">
    <citation type="journal article" date="2024" name="BMC Genomics">
        <title>Genome assembly of redclaw crayfish (Cherax quadricarinatus) provides insights into its immune adaptation and hypoxia tolerance.</title>
        <authorList>
            <person name="Liu Z."/>
            <person name="Zheng J."/>
            <person name="Li H."/>
            <person name="Fang K."/>
            <person name="Wang S."/>
            <person name="He J."/>
            <person name="Zhou D."/>
            <person name="Weng S."/>
            <person name="Chi M."/>
            <person name="Gu Z."/>
            <person name="He J."/>
            <person name="Li F."/>
            <person name="Wang M."/>
        </authorList>
    </citation>
    <scope>NUCLEOTIDE SEQUENCE [LARGE SCALE GENOMIC DNA]</scope>
    <source>
        <strain evidence="4">ZL_2023a</strain>
    </source>
</reference>